<accession>A0A3E0H016</accession>
<gene>
    <name evidence="2" type="ORF">BCF44_11750</name>
</gene>
<proteinExistence type="predicted"/>
<organism evidence="2 3">
    <name type="scientific">Kutzneria buriramensis</name>
    <dbReference type="NCBI Taxonomy" id="1045776"/>
    <lineage>
        <taxon>Bacteria</taxon>
        <taxon>Bacillati</taxon>
        <taxon>Actinomycetota</taxon>
        <taxon>Actinomycetes</taxon>
        <taxon>Pseudonocardiales</taxon>
        <taxon>Pseudonocardiaceae</taxon>
        <taxon>Kutzneria</taxon>
    </lineage>
</organism>
<dbReference type="AlphaFoldDB" id="A0A3E0H016"/>
<comment type="caution">
    <text evidence="2">The sequence shown here is derived from an EMBL/GenBank/DDBJ whole genome shotgun (WGS) entry which is preliminary data.</text>
</comment>
<evidence type="ECO:0000313" key="2">
    <source>
        <dbReference type="EMBL" id="REH35662.1"/>
    </source>
</evidence>
<dbReference type="Proteomes" id="UP000256269">
    <property type="component" value="Unassembled WGS sequence"/>
</dbReference>
<reference evidence="2 3" key="1">
    <citation type="submission" date="2018-08" db="EMBL/GenBank/DDBJ databases">
        <title>Genomic Encyclopedia of Archaeal and Bacterial Type Strains, Phase II (KMG-II): from individual species to whole genera.</title>
        <authorList>
            <person name="Goeker M."/>
        </authorList>
    </citation>
    <scope>NUCLEOTIDE SEQUENCE [LARGE SCALE GENOMIC DNA]</scope>
    <source>
        <strain evidence="2 3">DSM 45791</strain>
    </source>
</reference>
<feature type="compositionally biased region" description="Basic and acidic residues" evidence="1">
    <location>
        <begin position="43"/>
        <end position="52"/>
    </location>
</feature>
<evidence type="ECO:0000313" key="3">
    <source>
        <dbReference type="Proteomes" id="UP000256269"/>
    </source>
</evidence>
<feature type="region of interest" description="Disordered" evidence="1">
    <location>
        <begin position="1"/>
        <end position="52"/>
    </location>
</feature>
<name>A0A3E0H016_9PSEU</name>
<dbReference type="EMBL" id="QUNO01000017">
    <property type="protein sequence ID" value="REH35662.1"/>
    <property type="molecule type" value="Genomic_DNA"/>
</dbReference>
<keyword evidence="3" id="KW-1185">Reference proteome</keyword>
<evidence type="ECO:0000256" key="1">
    <source>
        <dbReference type="SAM" id="MobiDB-lite"/>
    </source>
</evidence>
<feature type="compositionally biased region" description="Basic and acidic residues" evidence="1">
    <location>
        <begin position="1"/>
        <end position="11"/>
    </location>
</feature>
<protein>
    <submittedName>
        <fullName evidence="2">Uncharacterized protein</fullName>
    </submittedName>
</protein>
<sequence length="79" mass="9404">MVDRPRVRDEVQDGQVRRSRSVKGVPVGDQRHQVLGPSKVRGSGHDRRERTSTKVTQWFITCEQQYSKSKYSKRKWQYR</sequence>